<reference evidence="1 2" key="1">
    <citation type="submission" date="2017-10" db="EMBL/GenBank/DDBJ databases">
        <title>Frigbacter circumglobatus gen. nov. sp. nov., isolated from sediment cultured in situ.</title>
        <authorList>
            <person name="Zhao Z."/>
        </authorList>
    </citation>
    <scope>NUCLEOTIDE SEQUENCE [LARGE SCALE GENOMIC DNA]</scope>
    <source>
        <strain evidence="1 2">ZYL</strain>
    </source>
</reference>
<dbReference type="AlphaFoldDB" id="A0A2G4YRL0"/>
<dbReference type="InParanoid" id="A0A2G4YRL0"/>
<evidence type="ECO:0000313" key="1">
    <source>
        <dbReference type="EMBL" id="PHZ84961.1"/>
    </source>
</evidence>
<dbReference type="InterPro" id="IPR007481">
    <property type="entry name" value="SspB"/>
</dbReference>
<dbReference type="Gene3D" id="2.30.30.220">
    <property type="entry name" value="SspB-like"/>
    <property type="match status" value="1"/>
</dbReference>
<dbReference type="InterPro" id="IPR036760">
    <property type="entry name" value="SspB-like_sf"/>
</dbReference>
<evidence type="ECO:0000313" key="2">
    <source>
        <dbReference type="Proteomes" id="UP000229730"/>
    </source>
</evidence>
<dbReference type="OrthoDB" id="9800412at2"/>
<comment type="caution">
    <text evidence="1">The sequence shown here is derived from an EMBL/GenBank/DDBJ whole genome shotgun (WGS) entry which is preliminary data.</text>
</comment>
<accession>A0A2G4YRL0</accession>
<organism evidence="1 2">
    <name type="scientific">Paremcibacter congregatus</name>
    <dbReference type="NCBI Taxonomy" id="2043170"/>
    <lineage>
        <taxon>Bacteria</taxon>
        <taxon>Pseudomonadati</taxon>
        <taxon>Pseudomonadota</taxon>
        <taxon>Alphaproteobacteria</taxon>
        <taxon>Emcibacterales</taxon>
        <taxon>Emcibacteraceae</taxon>
        <taxon>Paremcibacter</taxon>
    </lineage>
</organism>
<evidence type="ECO:0008006" key="3">
    <source>
        <dbReference type="Google" id="ProtNLM"/>
    </source>
</evidence>
<dbReference type="SUPFAM" id="SSF101738">
    <property type="entry name" value="SspB-like"/>
    <property type="match status" value="1"/>
</dbReference>
<gene>
    <name evidence="1" type="ORF">CRD36_09570</name>
</gene>
<dbReference type="Proteomes" id="UP000229730">
    <property type="component" value="Unassembled WGS sequence"/>
</dbReference>
<proteinExistence type="predicted"/>
<sequence length="155" mass="17421">MTDTAIQYDAMVQMALLSVVRDVLKRTIAEGLPGEHHFYITFSTNHPNVSIPPYLKERYPEEMTIVIQNQYSDLLVDDSHFEISLSFNGKLEHLSIAFPALQGFFDPSVDFGLHFHADEDEEALPPIVEETPGTPAKSADDEGDNVVALDLFRKK</sequence>
<dbReference type="EMBL" id="PDEM01000020">
    <property type="protein sequence ID" value="PHZ84961.1"/>
    <property type="molecule type" value="Genomic_DNA"/>
</dbReference>
<dbReference type="Pfam" id="PF04386">
    <property type="entry name" value="SspB"/>
    <property type="match status" value="1"/>
</dbReference>
<name>A0A2G4YRL0_9PROT</name>
<protein>
    <recommendedName>
        <fullName evidence="3">Stringent starvation protein B</fullName>
    </recommendedName>
</protein>
<keyword evidence="2" id="KW-1185">Reference proteome</keyword>
<dbReference type="RefSeq" id="WP_099472544.1">
    <property type="nucleotide sequence ID" value="NZ_CP041025.1"/>
</dbReference>